<proteinExistence type="predicted"/>
<organism evidence="2 3">
    <name type="scientific">Canna indica</name>
    <name type="common">Indian-shot</name>
    <dbReference type="NCBI Taxonomy" id="4628"/>
    <lineage>
        <taxon>Eukaryota</taxon>
        <taxon>Viridiplantae</taxon>
        <taxon>Streptophyta</taxon>
        <taxon>Embryophyta</taxon>
        <taxon>Tracheophyta</taxon>
        <taxon>Spermatophyta</taxon>
        <taxon>Magnoliopsida</taxon>
        <taxon>Liliopsida</taxon>
        <taxon>Zingiberales</taxon>
        <taxon>Cannaceae</taxon>
        <taxon>Canna</taxon>
    </lineage>
</organism>
<feature type="region of interest" description="Disordered" evidence="1">
    <location>
        <begin position="1"/>
        <end position="31"/>
    </location>
</feature>
<gene>
    <name evidence="2" type="ORF">Cni_G19480</name>
</gene>
<dbReference type="InterPro" id="IPR052035">
    <property type="entry name" value="ZnF_BED_domain_contain"/>
</dbReference>
<accession>A0AAQ3KRH3</accession>
<sequence length="182" mass="20763">MEVEQERIDEASSSKESESSKANEAEAPLTKKRANSKRSLVWTHFEEIYDVQCVRKVVMGRGDGMTSELEKVLKEWGSERVFSISADNASSNQKMIDTLRKEFTVTGKVVMNGKYMHVRYIAHIFNLVVQEGLNDVKTSVLKIRNAVKYVRSSPARLKKFKECVDFEGMEWSKSLVLDVSTM</sequence>
<dbReference type="PANTHER" id="PTHR46481:SF7">
    <property type="entry name" value="ZINC FINGER BED DOMAIN-CONTAINING PROTEIN RICESLEEPER 2-LIKE"/>
    <property type="match status" value="1"/>
</dbReference>
<keyword evidence="3" id="KW-1185">Reference proteome</keyword>
<dbReference type="Proteomes" id="UP001327560">
    <property type="component" value="Chromosome 6"/>
</dbReference>
<name>A0AAQ3KRH3_9LILI</name>
<dbReference type="InterPro" id="IPR012337">
    <property type="entry name" value="RNaseH-like_sf"/>
</dbReference>
<evidence type="ECO:0000256" key="1">
    <source>
        <dbReference type="SAM" id="MobiDB-lite"/>
    </source>
</evidence>
<feature type="compositionally biased region" description="Basic and acidic residues" evidence="1">
    <location>
        <begin position="1"/>
        <end position="24"/>
    </location>
</feature>
<dbReference type="SUPFAM" id="SSF53098">
    <property type="entry name" value="Ribonuclease H-like"/>
    <property type="match status" value="1"/>
</dbReference>
<dbReference type="AlphaFoldDB" id="A0AAQ3KRH3"/>
<evidence type="ECO:0000313" key="2">
    <source>
        <dbReference type="EMBL" id="WOL10721.1"/>
    </source>
</evidence>
<dbReference type="EMBL" id="CP136895">
    <property type="protein sequence ID" value="WOL10721.1"/>
    <property type="molecule type" value="Genomic_DNA"/>
</dbReference>
<evidence type="ECO:0000313" key="3">
    <source>
        <dbReference type="Proteomes" id="UP001327560"/>
    </source>
</evidence>
<dbReference type="PANTHER" id="PTHR46481">
    <property type="entry name" value="ZINC FINGER BED DOMAIN-CONTAINING PROTEIN 4"/>
    <property type="match status" value="1"/>
</dbReference>
<protein>
    <submittedName>
        <fullName evidence="2">Zinc finger BED domain-containing protein RICESLEEPER 2-like</fullName>
    </submittedName>
</protein>
<reference evidence="2 3" key="1">
    <citation type="submission" date="2023-10" db="EMBL/GenBank/DDBJ databases">
        <title>Chromosome-scale genome assembly provides insights into flower coloration mechanisms of Canna indica.</title>
        <authorList>
            <person name="Li C."/>
        </authorList>
    </citation>
    <scope>NUCLEOTIDE SEQUENCE [LARGE SCALE GENOMIC DNA]</scope>
    <source>
        <tissue evidence="2">Flower</tissue>
    </source>
</reference>